<dbReference type="InterPro" id="IPR045010">
    <property type="entry name" value="MDR_fam"/>
</dbReference>
<comment type="catalytic activity">
    <reaction evidence="6">
        <text>13,14-dihydro-15-oxo-PGF2alpha + NADP(+) = 15-oxoprostaglandin F2alpha + NADPH + H(+)</text>
        <dbReference type="Rhea" id="RHEA:50588"/>
        <dbReference type="ChEBI" id="CHEBI:15378"/>
        <dbReference type="ChEBI" id="CHEBI:57783"/>
        <dbReference type="ChEBI" id="CHEBI:58349"/>
        <dbReference type="ChEBI" id="CHEBI:133374"/>
        <dbReference type="ChEBI" id="CHEBI:133409"/>
    </reaction>
    <physiologicalReaction direction="right-to-left" evidence="6">
        <dbReference type="Rhea" id="RHEA:50590"/>
    </physiologicalReaction>
</comment>
<dbReference type="EC" id="1.3.1.48" evidence="2"/>
<dbReference type="Gene3D" id="3.40.50.720">
    <property type="entry name" value="NAD(P)-binding Rossmann-like Domain"/>
    <property type="match status" value="1"/>
</dbReference>
<dbReference type="Proteomes" id="UP000801492">
    <property type="component" value="Unassembled WGS sequence"/>
</dbReference>
<dbReference type="Pfam" id="PF16884">
    <property type="entry name" value="ADH_N_2"/>
    <property type="match status" value="1"/>
</dbReference>
<dbReference type="InterPro" id="IPR013149">
    <property type="entry name" value="ADH-like_C"/>
</dbReference>
<evidence type="ECO:0000259" key="9">
    <source>
        <dbReference type="Pfam" id="PF16884"/>
    </source>
</evidence>
<keyword evidence="3" id="KW-0560">Oxidoreductase</keyword>
<dbReference type="Pfam" id="PF00107">
    <property type="entry name" value="ADH_zinc_N"/>
    <property type="match status" value="1"/>
</dbReference>
<feature type="domain" description="Alcohol dehydrogenase-like C-terminal" evidence="8">
    <location>
        <begin position="160"/>
        <end position="291"/>
    </location>
</feature>
<feature type="domain" description="Oxidoreductase N-terminal" evidence="9">
    <location>
        <begin position="11"/>
        <end position="101"/>
    </location>
</feature>
<evidence type="ECO:0000313" key="10">
    <source>
        <dbReference type="EMBL" id="KAF2900192.1"/>
    </source>
</evidence>
<dbReference type="InterPro" id="IPR011032">
    <property type="entry name" value="GroES-like_sf"/>
</dbReference>
<dbReference type="PANTHER" id="PTHR43205:SF7">
    <property type="entry name" value="PROSTAGLANDIN REDUCTASE 1"/>
    <property type="match status" value="1"/>
</dbReference>
<dbReference type="InterPro" id="IPR041694">
    <property type="entry name" value="ADH_N_2"/>
</dbReference>
<dbReference type="SUPFAM" id="SSF50129">
    <property type="entry name" value="GroES-like"/>
    <property type="match status" value="1"/>
</dbReference>
<evidence type="ECO:0000256" key="4">
    <source>
        <dbReference type="ARBA" id="ARBA00033119"/>
    </source>
</evidence>
<evidence type="ECO:0000313" key="11">
    <source>
        <dbReference type="Proteomes" id="UP000801492"/>
    </source>
</evidence>
<evidence type="ECO:0000256" key="1">
    <source>
        <dbReference type="ARBA" id="ARBA00010460"/>
    </source>
</evidence>
<dbReference type="GO" id="GO:0006693">
    <property type="term" value="P:prostaglandin metabolic process"/>
    <property type="evidence" value="ECO:0007669"/>
    <property type="project" value="TreeGrafter"/>
</dbReference>
<comment type="catalytic activity">
    <reaction evidence="7">
        <text>13,14-dihydro-15-oxo-prostaglandin E1 + NADP(+) = 15-oxoprostaglandin E1 + NADPH + H(+)</text>
        <dbReference type="Rhea" id="RHEA:50584"/>
        <dbReference type="ChEBI" id="CHEBI:15378"/>
        <dbReference type="ChEBI" id="CHEBI:57401"/>
        <dbReference type="ChEBI" id="CHEBI:57783"/>
        <dbReference type="ChEBI" id="CHEBI:58349"/>
        <dbReference type="ChEBI" id="CHEBI:133408"/>
    </reaction>
    <physiologicalReaction direction="right-to-left" evidence="7">
        <dbReference type="Rhea" id="RHEA:50586"/>
    </physiologicalReaction>
</comment>
<dbReference type="SUPFAM" id="SSF51735">
    <property type="entry name" value="NAD(P)-binding Rossmann-fold domains"/>
    <property type="match status" value="1"/>
</dbReference>
<dbReference type="OrthoDB" id="809632at2759"/>
<dbReference type="Gene3D" id="3.90.180.10">
    <property type="entry name" value="Medium-chain alcohol dehydrogenases, catalytic domain"/>
    <property type="match status" value="1"/>
</dbReference>
<dbReference type="AlphaFoldDB" id="A0A8K0GFU8"/>
<name>A0A8K0GFU8_IGNLU</name>
<dbReference type="PANTHER" id="PTHR43205">
    <property type="entry name" value="PROSTAGLANDIN REDUCTASE"/>
    <property type="match status" value="1"/>
</dbReference>
<comment type="catalytic activity">
    <reaction evidence="5">
        <text>13,14-dihydro-15-oxo-prostaglandin F1alpha + NADP(+) = 15-oxoprostaglandin F1alpha + NADPH + H(+)</text>
        <dbReference type="Rhea" id="RHEA:50592"/>
        <dbReference type="ChEBI" id="CHEBI:15378"/>
        <dbReference type="ChEBI" id="CHEBI:57783"/>
        <dbReference type="ChEBI" id="CHEBI:58349"/>
        <dbReference type="ChEBI" id="CHEBI:79072"/>
        <dbReference type="ChEBI" id="CHEBI:133411"/>
    </reaction>
    <physiologicalReaction direction="right-to-left" evidence="5">
        <dbReference type="Rhea" id="RHEA:50594"/>
    </physiologicalReaction>
</comment>
<accession>A0A8K0GFU8</accession>
<dbReference type="InterPro" id="IPR036291">
    <property type="entry name" value="NAD(P)-bd_dom_sf"/>
</dbReference>
<evidence type="ECO:0000259" key="8">
    <source>
        <dbReference type="Pfam" id="PF00107"/>
    </source>
</evidence>
<evidence type="ECO:0000256" key="5">
    <source>
        <dbReference type="ARBA" id="ARBA00047878"/>
    </source>
</evidence>
<proteinExistence type="inferred from homology"/>
<evidence type="ECO:0000256" key="7">
    <source>
        <dbReference type="ARBA" id="ARBA00049070"/>
    </source>
</evidence>
<sequence length="335" mass="37137">MSLSSRIAKVYLYNNHFKGLPKETDLKFVQETLRSLKDGEYLASAVYLKVGPDPQIFVYPQKLGATFAGTQIAKIIESKNRDFPVDKYVVGNFGWRTLTIGNDVLEDGSKPYLVPETGKLPISSNLGALGIPGVAAYFGFLEICKPQKNDVVVVSSAAGAVGNLVGQIAKLKDCTVIGITSSDDKGKWLIDELGFNYYINYKTQDVSQKLKEYGPAGIDCYFDNVGGEISSAVIYNMKTFGRICICGATSLYCTEDIPSACEVQTPIKIKHVTMEGIQVNRWKDNWSEAIEQNLKWIQEKKLKYKETIINDIENAFQAFYNTLQGNNTGNVIIKV</sequence>
<dbReference type="FunFam" id="3.40.50.720:FF:000121">
    <property type="entry name" value="Prostaglandin reductase 2"/>
    <property type="match status" value="1"/>
</dbReference>
<evidence type="ECO:0000256" key="6">
    <source>
        <dbReference type="ARBA" id="ARBA00048290"/>
    </source>
</evidence>
<organism evidence="10 11">
    <name type="scientific">Ignelater luminosus</name>
    <name type="common">Cucubano</name>
    <name type="synonym">Pyrophorus luminosus</name>
    <dbReference type="NCBI Taxonomy" id="2038154"/>
    <lineage>
        <taxon>Eukaryota</taxon>
        <taxon>Metazoa</taxon>
        <taxon>Ecdysozoa</taxon>
        <taxon>Arthropoda</taxon>
        <taxon>Hexapoda</taxon>
        <taxon>Insecta</taxon>
        <taxon>Pterygota</taxon>
        <taxon>Neoptera</taxon>
        <taxon>Endopterygota</taxon>
        <taxon>Coleoptera</taxon>
        <taxon>Polyphaga</taxon>
        <taxon>Elateriformia</taxon>
        <taxon>Elateroidea</taxon>
        <taxon>Elateridae</taxon>
        <taxon>Agrypninae</taxon>
        <taxon>Pyrophorini</taxon>
        <taxon>Ignelater</taxon>
    </lineage>
</organism>
<dbReference type="EMBL" id="VTPC01002345">
    <property type="protein sequence ID" value="KAF2900192.1"/>
    <property type="molecule type" value="Genomic_DNA"/>
</dbReference>
<gene>
    <name evidence="10" type="ORF">ILUMI_05987</name>
</gene>
<evidence type="ECO:0000256" key="3">
    <source>
        <dbReference type="ARBA" id="ARBA00023002"/>
    </source>
</evidence>
<comment type="similarity">
    <text evidence="1">Belongs to the NADP-dependent oxidoreductase L4BD family.</text>
</comment>
<reference evidence="10" key="1">
    <citation type="submission" date="2019-08" db="EMBL/GenBank/DDBJ databases">
        <title>The genome of the North American firefly Photinus pyralis.</title>
        <authorList>
            <consortium name="Photinus pyralis genome working group"/>
            <person name="Fallon T.R."/>
            <person name="Sander Lower S.E."/>
            <person name="Weng J.-K."/>
        </authorList>
    </citation>
    <scope>NUCLEOTIDE SEQUENCE</scope>
    <source>
        <strain evidence="10">TRF0915ILg1</strain>
        <tissue evidence="10">Whole body</tissue>
    </source>
</reference>
<evidence type="ECO:0000256" key="2">
    <source>
        <dbReference type="ARBA" id="ARBA00011981"/>
    </source>
</evidence>
<comment type="caution">
    <text evidence="10">The sequence shown here is derived from an EMBL/GenBank/DDBJ whole genome shotgun (WGS) entry which is preliminary data.</text>
</comment>
<protein>
    <recommendedName>
        <fullName evidence="4">15-oxoprostaglandin 13-reductase</fullName>
        <ecNumber evidence="2">1.3.1.48</ecNumber>
    </recommendedName>
    <alternativeName>
        <fullName evidence="4">15-oxoprostaglandin 13-reductase</fullName>
    </alternativeName>
</protein>
<keyword evidence="11" id="KW-1185">Reference proteome</keyword>
<dbReference type="GO" id="GO:0047522">
    <property type="term" value="F:15-oxoprostaglandin 13-reductase [NAD(P)+] activity"/>
    <property type="evidence" value="ECO:0007669"/>
    <property type="project" value="UniProtKB-EC"/>
</dbReference>